<feature type="signal peptide" evidence="1">
    <location>
        <begin position="1"/>
        <end position="23"/>
    </location>
</feature>
<sequence>MTRTIVALLIPAALLLGACSSESATTEAESPASATTEATEASSADLPAVADLCKGLLQYANGAEARAQQSGETFDRTKALDDLFTQSAETPEWKDAPQDRKDQMIQAYDAAKTGAC</sequence>
<name>A0A076EKW1_RHOOP</name>
<protein>
    <recommendedName>
        <fullName evidence="4">Lipoprotein</fullName>
    </recommendedName>
</protein>
<feature type="chain" id="PRO_5001711324" description="Lipoprotein" evidence="1">
    <location>
        <begin position="24"/>
        <end position="116"/>
    </location>
</feature>
<reference evidence="2 3" key="1">
    <citation type="submission" date="2014-07" db="EMBL/GenBank/DDBJ databases">
        <title>Genome Sequence of Rhodococcus opacus Strain R7, a Biodegrader of Mono- and Polycyclic Aromatic Hydrocarbons.</title>
        <authorList>
            <person name="Di Gennaro P."/>
            <person name="Zampolli J."/>
            <person name="Presti I."/>
            <person name="Cappelletti M."/>
            <person name="D'Ursi P."/>
            <person name="Orro A."/>
            <person name="Mezzelani A."/>
            <person name="Milanesi L."/>
        </authorList>
    </citation>
    <scope>NUCLEOTIDE SEQUENCE [LARGE SCALE GENOMIC DNA]</scope>
    <source>
        <strain evidence="2 3">R7</strain>
    </source>
</reference>
<evidence type="ECO:0008006" key="4">
    <source>
        <dbReference type="Google" id="ProtNLM"/>
    </source>
</evidence>
<evidence type="ECO:0000313" key="3">
    <source>
        <dbReference type="Proteomes" id="UP000028488"/>
    </source>
</evidence>
<evidence type="ECO:0000313" key="2">
    <source>
        <dbReference type="EMBL" id="AII06336.1"/>
    </source>
</evidence>
<dbReference type="EMBL" id="CP008947">
    <property type="protein sequence ID" value="AII06336.1"/>
    <property type="molecule type" value="Genomic_DNA"/>
</dbReference>
<proteinExistence type="predicted"/>
<gene>
    <name evidence="2" type="ORF">EP51_17645</name>
</gene>
<keyword evidence="1" id="KW-0732">Signal</keyword>
<dbReference type="eggNOG" id="ENOG5031FVI">
    <property type="taxonomic scope" value="Bacteria"/>
</dbReference>
<evidence type="ECO:0000256" key="1">
    <source>
        <dbReference type="SAM" id="SignalP"/>
    </source>
</evidence>
<dbReference type="PROSITE" id="PS51257">
    <property type="entry name" value="PROKAR_LIPOPROTEIN"/>
    <property type="match status" value="1"/>
</dbReference>
<dbReference type="AlphaFoldDB" id="A0A076EKW1"/>
<dbReference type="RefSeq" id="WP_037241490.1">
    <property type="nucleotide sequence ID" value="NZ_CP008947.1"/>
</dbReference>
<dbReference type="Proteomes" id="UP000028488">
    <property type="component" value="Chromosome"/>
</dbReference>
<accession>A0A076EKW1</accession>
<organism evidence="2 3">
    <name type="scientific">Rhodococcus opacus</name>
    <name type="common">Nocardia opaca</name>
    <dbReference type="NCBI Taxonomy" id="37919"/>
    <lineage>
        <taxon>Bacteria</taxon>
        <taxon>Bacillati</taxon>
        <taxon>Actinomycetota</taxon>
        <taxon>Actinomycetes</taxon>
        <taxon>Mycobacteriales</taxon>
        <taxon>Nocardiaceae</taxon>
        <taxon>Rhodococcus</taxon>
    </lineage>
</organism>